<keyword evidence="2" id="KW-1185">Reference proteome</keyword>
<feature type="non-terminal residue" evidence="1">
    <location>
        <position position="1"/>
    </location>
</feature>
<sequence>TLQNSPSFHFLRITHAAETMMNQSYPSDKSACNSPHPSSYSMILMPLEDLLVNHSYEISLAQQTHPSTMANQTTITTVQAILHFCFTRTRRFQVDAQFFIDFVMEKKIRSGYGSYRRITNLKPGEEQEDPERRLKREHCKQVITLGLMFTDKSPLKQTKLQRRFMT</sequence>
<name>A0ABQ7XM41_BRANA</name>
<organism evidence="1 2">
    <name type="scientific">Brassica napus</name>
    <name type="common">Rape</name>
    <dbReference type="NCBI Taxonomy" id="3708"/>
    <lineage>
        <taxon>Eukaryota</taxon>
        <taxon>Viridiplantae</taxon>
        <taxon>Streptophyta</taxon>
        <taxon>Embryophyta</taxon>
        <taxon>Tracheophyta</taxon>
        <taxon>Spermatophyta</taxon>
        <taxon>Magnoliopsida</taxon>
        <taxon>eudicotyledons</taxon>
        <taxon>Gunneridae</taxon>
        <taxon>Pentapetalae</taxon>
        <taxon>rosids</taxon>
        <taxon>malvids</taxon>
        <taxon>Brassicales</taxon>
        <taxon>Brassicaceae</taxon>
        <taxon>Brassiceae</taxon>
        <taxon>Brassica</taxon>
    </lineage>
</organism>
<reference evidence="1 2" key="1">
    <citation type="submission" date="2021-05" db="EMBL/GenBank/DDBJ databases">
        <title>Genome Assembly of Synthetic Allotetraploid Brassica napus Reveals Homoeologous Exchanges between Subgenomes.</title>
        <authorList>
            <person name="Davis J.T."/>
        </authorList>
    </citation>
    <scope>NUCLEOTIDE SEQUENCE [LARGE SCALE GENOMIC DNA]</scope>
    <source>
        <strain evidence="2">cv. Da-Ae</strain>
        <tissue evidence="1">Seedling</tissue>
    </source>
</reference>
<comment type="caution">
    <text evidence="1">The sequence shown here is derived from an EMBL/GenBank/DDBJ whole genome shotgun (WGS) entry which is preliminary data.</text>
</comment>
<evidence type="ECO:0000313" key="2">
    <source>
        <dbReference type="Proteomes" id="UP000824890"/>
    </source>
</evidence>
<accession>A0ABQ7XM41</accession>
<dbReference type="Proteomes" id="UP000824890">
    <property type="component" value="Unassembled WGS sequence"/>
</dbReference>
<proteinExistence type="predicted"/>
<dbReference type="EMBL" id="JAGKQM010000019">
    <property type="protein sequence ID" value="KAH0856908.1"/>
    <property type="molecule type" value="Genomic_DNA"/>
</dbReference>
<evidence type="ECO:0000313" key="1">
    <source>
        <dbReference type="EMBL" id="KAH0856908.1"/>
    </source>
</evidence>
<protein>
    <submittedName>
        <fullName evidence="1">Uncharacterized protein</fullName>
    </submittedName>
</protein>
<gene>
    <name evidence="1" type="ORF">HID58_085169</name>
</gene>